<comment type="caution">
    <text evidence="3">The sequence shown here is derived from an EMBL/GenBank/DDBJ whole genome shotgun (WGS) entry which is preliminary data.</text>
</comment>
<evidence type="ECO:0000313" key="4">
    <source>
        <dbReference type="Proteomes" id="UP000324897"/>
    </source>
</evidence>
<dbReference type="AlphaFoldDB" id="A0A5J9WNM5"/>
<evidence type="ECO:0000256" key="1">
    <source>
        <dbReference type="SAM" id="Coils"/>
    </source>
</evidence>
<organism evidence="3 4">
    <name type="scientific">Eragrostis curvula</name>
    <name type="common">weeping love grass</name>
    <dbReference type="NCBI Taxonomy" id="38414"/>
    <lineage>
        <taxon>Eukaryota</taxon>
        <taxon>Viridiplantae</taxon>
        <taxon>Streptophyta</taxon>
        <taxon>Embryophyta</taxon>
        <taxon>Tracheophyta</taxon>
        <taxon>Spermatophyta</taxon>
        <taxon>Magnoliopsida</taxon>
        <taxon>Liliopsida</taxon>
        <taxon>Poales</taxon>
        <taxon>Poaceae</taxon>
        <taxon>PACMAD clade</taxon>
        <taxon>Chloridoideae</taxon>
        <taxon>Eragrostideae</taxon>
        <taxon>Eragrostidinae</taxon>
        <taxon>Eragrostis</taxon>
    </lineage>
</organism>
<feature type="compositionally biased region" description="Low complexity" evidence="2">
    <location>
        <begin position="196"/>
        <end position="218"/>
    </location>
</feature>
<dbReference type="Gramene" id="TVU49713">
    <property type="protein sequence ID" value="TVU49713"/>
    <property type="gene ID" value="EJB05_01039"/>
</dbReference>
<feature type="region of interest" description="Disordered" evidence="2">
    <location>
        <begin position="195"/>
        <end position="218"/>
    </location>
</feature>
<name>A0A5J9WNM5_9POAL</name>
<protein>
    <submittedName>
        <fullName evidence="3">Uncharacterized protein</fullName>
    </submittedName>
</protein>
<dbReference type="Proteomes" id="UP000324897">
    <property type="component" value="Chromosome 6"/>
</dbReference>
<reference evidence="3 4" key="1">
    <citation type="journal article" date="2019" name="Sci. Rep.">
        <title>A high-quality genome of Eragrostis curvula grass provides insights into Poaceae evolution and supports new strategies to enhance forage quality.</title>
        <authorList>
            <person name="Carballo J."/>
            <person name="Santos B.A.C.M."/>
            <person name="Zappacosta D."/>
            <person name="Garbus I."/>
            <person name="Selva J.P."/>
            <person name="Gallo C.A."/>
            <person name="Diaz A."/>
            <person name="Albertini E."/>
            <person name="Caccamo M."/>
            <person name="Echenique V."/>
        </authorList>
    </citation>
    <scope>NUCLEOTIDE SEQUENCE [LARGE SCALE GENOMIC DNA]</scope>
    <source>
        <strain evidence="4">cv. Victoria</strain>
        <tissue evidence="3">Leaf</tissue>
    </source>
</reference>
<proteinExistence type="predicted"/>
<dbReference type="EMBL" id="RWGY01000002">
    <property type="protein sequence ID" value="TVU49713.1"/>
    <property type="molecule type" value="Genomic_DNA"/>
</dbReference>
<keyword evidence="4" id="KW-1185">Reference proteome</keyword>
<feature type="coiled-coil region" evidence="1">
    <location>
        <begin position="105"/>
        <end position="132"/>
    </location>
</feature>
<keyword evidence="1" id="KW-0175">Coiled coil</keyword>
<gene>
    <name evidence="3" type="ORF">EJB05_01039</name>
</gene>
<evidence type="ECO:0000256" key="2">
    <source>
        <dbReference type="SAM" id="MobiDB-lite"/>
    </source>
</evidence>
<sequence length="218" mass="23504">MAMAAALSKVIRGGGSRASQSQLLLLPAMGRSRGPLEGFVRGLLPAMGATAPASTAAASPPLLRKVPSPCPVIPWRFHLTAGMQSSAHTGEQLARAPPPSSADAKKEYAATIQKLYRDLEEMEASLKKLENLRWLCTFFLLYYAVTILPEQLVRFWYLRKDNSELARKLPEGIKGAEELNDQIAHHHEELRDLQQAAASVTPTPAIPSAATPSSVGGV</sequence>
<evidence type="ECO:0000313" key="3">
    <source>
        <dbReference type="EMBL" id="TVU49713.1"/>
    </source>
</evidence>
<accession>A0A5J9WNM5</accession>